<keyword evidence="7 16" id="KW-0479">Metal-binding</keyword>
<feature type="compositionally biased region" description="Low complexity" evidence="18">
    <location>
        <begin position="1791"/>
        <end position="1800"/>
    </location>
</feature>
<dbReference type="InterPro" id="IPR001781">
    <property type="entry name" value="Znf_LIM"/>
</dbReference>
<dbReference type="PROSITE" id="PS51848">
    <property type="entry name" value="BMERB"/>
    <property type="match status" value="1"/>
</dbReference>
<dbReference type="InterPro" id="IPR050540">
    <property type="entry name" value="F-actin_Monoox_Mical"/>
</dbReference>
<feature type="compositionally biased region" description="Acidic residues" evidence="18">
    <location>
        <begin position="1062"/>
        <end position="1087"/>
    </location>
</feature>
<feature type="compositionally biased region" description="Low complexity" evidence="18">
    <location>
        <begin position="1736"/>
        <end position="1748"/>
    </location>
</feature>
<dbReference type="PROSITE" id="PS00478">
    <property type="entry name" value="LIM_DOMAIN_1"/>
    <property type="match status" value="1"/>
</dbReference>
<feature type="compositionally biased region" description="Basic and acidic residues" evidence="18">
    <location>
        <begin position="1188"/>
        <end position="1202"/>
    </location>
</feature>
<dbReference type="Pfam" id="PF12130">
    <property type="entry name" value="bMERB_dom"/>
    <property type="match status" value="1"/>
</dbReference>
<dbReference type="Gene3D" id="2.10.110.10">
    <property type="entry name" value="Cysteine Rich Protein"/>
    <property type="match status" value="1"/>
</dbReference>
<dbReference type="Gene3D" id="3.50.50.60">
    <property type="entry name" value="FAD/NAD(P)-binding domain"/>
    <property type="match status" value="1"/>
</dbReference>
<feature type="compositionally biased region" description="Basic and acidic residues" evidence="18">
    <location>
        <begin position="1166"/>
        <end position="1181"/>
    </location>
</feature>
<name>A0ABM1A0Z0_APLCA</name>
<feature type="compositionally biased region" description="Low complexity" evidence="18">
    <location>
        <begin position="1389"/>
        <end position="1400"/>
    </location>
</feature>
<feature type="compositionally biased region" description="Polar residues" evidence="18">
    <location>
        <begin position="1935"/>
        <end position="1966"/>
    </location>
</feature>
<feature type="compositionally biased region" description="Low complexity" evidence="18">
    <location>
        <begin position="1920"/>
        <end position="1931"/>
    </location>
</feature>
<feature type="compositionally biased region" description="Acidic residues" evidence="18">
    <location>
        <begin position="949"/>
        <end position="970"/>
    </location>
</feature>
<feature type="compositionally biased region" description="Basic and acidic residues" evidence="18">
    <location>
        <begin position="2237"/>
        <end position="2246"/>
    </location>
</feature>
<feature type="domain" description="BMERB" evidence="21">
    <location>
        <begin position="2377"/>
        <end position="2537"/>
    </location>
</feature>
<dbReference type="PANTHER" id="PTHR23167">
    <property type="entry name" value="CALPONIN HOMOLOGY DOMAIN-CONTAINING PROTEIN DDB_G0272472-RELATED"/>
    <property type="match status" value="1"/>
</dbReference>
<feature type="region of interest" description="Disordered" evidence="18">
    <location>
        <begin position="631"/>
        <end position="691"/>
    </location>
</feature>
<dbReference type="InterPro" id="IPR001715">
    <property type="entry name" value="CH_dom"/>
</dbReference>
<keyword evidence="8" id="KW-0274">FAD</keyword>
<feature type="compositionally biased region" description="Basic and acidic residues" evidence="18">
    <location>
        <begin position="906"/>
        <end position="916"/>
    </location>
</feature>
<feature type="compositionally biased region" description="Basic and acidic residues" evidence="18">
    <location>
        <begin position="1854"/>
        <end position="1866"/>
    </location>
</feature>
<keyword evidence="12" id="KW-0503">Monooxygenase</keyword>
<feature type="region of interest" description="Disordered" evidence="18">
    <location>
        <begin position="866"/>
        <end position="916"/>
    </location>
</feature>
<evidence type="ECO:0000256" key="12">
    <source>
        <dbReference type="ARBA" id="ARBA00023033"/>
    </source>
</evidence>
<dbReference type="RefSeq" id="XP_012938607.1">
    <property type="nucleotide sequence ID" value="XM_013083153.2"/>
</dbReference>
<feature type="compositionally biased region" description="Polar residues" evidence="18">
    <location>
        <begin position="1707"/>
        <end position="1728"/>
    </location>
</feature>
<dbReference type="SUPFAM" id="SSF51905">
    <property type="entry name" value="FAD/NAD(P)-binding domain"/>
    <property type="match status" value="1"/>
</dbReference>
<evidence type="ECO:0000256" key="2">
    <source>
        <dbReference type="ARBA" id="ARBA00004496"/>
    </source>
</evidence>
<feature type="compositionally biased region" description="Low complexity" evidence="18">
    <location>
        <begin position="2146"/>
        <end position="2160"/>
    </location>
</feature>
<feature type="compositionally biased region" description="Low complexity" evidence="18">
    <location>
        <begin position="2115"/>
        <end position="2126"/>
    </location>
</feature>
<comment type="cofactor">
    <cofactor evidence="1">
        <name>FAD</name>
        <dbReference type="ChEBI" id="CHEBI:57692"/>
    </cofactor>
</comment>
<feature type="compositionally biased region" description="Basic and acidic residues" evidence="18">
    <location>
        <begin position="1223"/>
        <end position="1234"/>
    </location>
</feature>
<feature type="compositionally biased region" description="Polar residues" evidence="18">
    <location>
        <begin position="1370"/>
        <end position="1388"/>
    </location>
</feature>
<feature type="compositionally biased region" description="Basic and acidic residues" evidence="18">
    <location>
        <begin position="2089"/>
        <end position="2110"/>
    </location>
</feature>
<keyword evidence="9 16" id="KW-0862">Zinc</keyword>
<dbReference type="SMART" id="SM00033">
    <property type="entry name" value="CH"/>
    <property type="match status" value="1"/>
</dbReference>
<evidence type="ECO:0000256" key="11">
    <source>
        <dbReference type="ARBA" id="ARBA00023002"/>
    </source>
</evidence>
<evidence type="ECO:0000256" key="13">
    <source>
        <dbReference type="ARBA" id="ARBA00023038"/>
    </source>
</evidence>
<reference evidence="23" key="1">
    <citation type="submission" date="2025-08" db="UniProtKB">
        <authorList>
            <consortium name="RefSeq"/>
        </authorList>
    </citation>
    <scope>IDENTIFICATION</scope>
</reference>
<evidence type="ECO:0000256" key="14">
    <source>
        <dbReference type="ARBA" id="ARBA00023203"/>
    </source>
</evidence>
<evidence type="ECO:0000256" key="10">
    <source>
        <dbReference type="ARBA" id="ARBA00022857"/>
    </source>
</evidence>
<keyword evidence="14" id="KW-0009">Actin-binding</keyword>
<feature type="compositionally biased region" description="Basic and acidic residues" evidence="18">
    <location>
        <begin position="1419"/>
        <end position="1428"/>
    </location>
</feature>
<accession>A0ABM1A0Z0</accession>
<comment type="catalytic activity">
    <reaction evidence="15">
        <text>L-methionyl-[F-actin] + NADPH + O2 + H(+) = L-methionyl-(R)-S-oxide-[F-actin] + NADP(+) + H2O</text>
        <dbReference type="Rhea" id="RHEA:51308"/>
        <dbReference type="Rhea" id="RHEA-COMP:12953"/>
        <dbReference type="Rhea" id="RHEA-COMP:12956"/>
        <dbReference type="ChEBI" id="CHEBI:15377"/>
        <dbReference type="ChEBI" id="CHEBI:15378"/>
        <dbReference type="ChEBI" id="CHEBI:15379"/>
        <dbReference type="ChEBI" id="CHEBI:16044"/>
        <dbReference type="ChEBI" id="CHEBI:45764"/>
        <dbReference type="ChEBI" id="CHEBI:57783"/>
        <dbReference type="ChEBI" id="CHEBI:58349"/>
        <dbReference type="EC" id="1.14.13.225"/>
    </reaction>
</comment>
<feature type="coiled-coil region" evidence="17">
    <location>
        <begin position="2370"/>
        <end position="2407"/>
    </location>
</feature>
<keyword evidence="22" id="KW-1185">Reference proteome</keyword>
<feature type="region of interest" description="Disordered" evidence="18">
    <location>
        <begin position="2031"/>
        <end position="2056"/>
    </location>
</feature>
<dbReference type="Pfam" id="PF25413">
    <property type="entry name" value="Rossman_Mical"/>
    <property type="match status" value="1"/>
</dbReference>
<feature type="compositionally biased region" description="Basic and acidic residues" evidence="18">
    <location>
        <begin position="1049"/>
        <end position="1058"/>
    </location>
</feature>
<gene>
    <name evidence="23" type="primary">LOC101861126</name>
</gene>
<feature type="compositionally biased region" description="Acidic residues" evidence="18">
    <location>
        <begin position="1209"/>
        <end position="1222"/>
    </location>
</feature>
<organism evidence="22 23">
    <name type="scientific">Aplysia californica</name>
    <name type="common">California sea hare</name>
    <dbReference type="NCBI Taxonomy" id="6500"/>
    <lineage>
        <taxon>Eukaryota</taxon>
        <taxon>Metazoa</taxon>
        <taxon>Spiralia</taxon>
        <taxon>Lophotrochozoa</taxon>
        <taxon>Mollusca</taxon>
        <taxon>Gastropoda</taxon>
        <taxon>Heterobranchia</taxon>
        <taxon>Euthyneura</taxon>
        <taxon>Tectipleura</taxon>
        <taxon>Aplysiida</taxon>
        <taxon>Aplysioidea</taxon>
        <taxon>Aplysiidae</taxon>
        <taxon>Aplysia</taxon>
    </lineage>
</organism>
<comment type="subcellular location">
    <subcellularLocation>
        <location evidence="2">Cytoplasm</location>
    </subcellularLocation>
</comment>
<feature type="compositionally biased region" description="Basic and acidic residues" evidence="18">
    <location>
        <begin position="2202"/>
        <end position="2222"/>
    </location>
</feature>
<feature type="compositionally biased region" description="Acidic residues" evidence="18">
    <location>
        <begin position="1648"/>
        <end position="1659"/>
    </location>
</feature>
<feature type="compositionally biased region" description="Basic and acidic residues" evidence="18">
    <location>
        <begin position="1309"/>
        <end position="1320"/>
    </location>
</feature>
<evidence type="ECO:0000256" key="9">
    <source>
        <dbReference type="ARBA" id="ARBA00022833"/>
    </source>
</evidence>
<evidence type="ECO:0000259" key="19">
    <source>
        <dbReference type="PROSITE" id="PS50021"/>
    </source>
</evidence>
<dbReference type="InterPro" id="IPR003953">
    <property type="entry name" value="FAD-dep_OxRdtase_2_FAD-bd"/>
</dbReference>
<feature type="region of interest" description="Disordered" evidence="18">
    <location>
        <begin position="1027"/>
        <end position="1481"/>
    </location>
</feature>
<feature type="compositionally biased region" description="Basic residues" evidence="18">
    <location>
        <begin position="2186"/>
        <end position="2198"/>
    </location>
</feature>
<keyword evidence="10" id="KW-0521">NADP</keyword>
<dbReference type="SUPFAM" id="SSF57716">
    <property type="entry name" value="Glucocorticoid receptor-like (DNA-binding domain)"/>
    <property type="match status" value="1"/>
</dbReference>
<evidence type="ECO:0000256" key="1">
    <source>
        <dbReference type="ARBA" id="ARBA00001974"/>
    </source>
</evidence>
<dbReference type="Proteomes" id="UP000694888">
    <property type="component" value="Unplaced"/>
</dbReference>
<evidence type="ECO:0000313" key="22">
    <source>
        <dbReference type="Proteomes" id="UP000694888"/>
    </source>
</evidence>
<keyword evidence="6" id="KW-0285">Flavoprotein</keyword>
<evidence type="ECO:0000256" key="7">
    <source>
        <dbReference type="ARBA" id="ARBA00022723"/>
    </source>
</evidence>
<sequence length="2569" mass="284340">MNSHNEDDLGASVEHVFDQFVTAVTCKSVLSSFHQLLDLTGLRHADHSHFYQSLKAKLKGSWKAQSLWTKLDKRASHRDYKRGQACKDIRVLVIGSGPCGLRTAIECALLGAKTVLVEKRDRFSRNNVLHLWPYLITDLRNLGAKKFFGKFCAGAIDHISIRQLQCILLKVALLLGVEVHVNVSFDGLLEPPEDQSTGIGWRCKVTPEDHAVSEYVFDVLVGADGKRNTLPGFKRKEFRGKLAIAITANFINRNTQAEARVEEISGVAFIFNQKFFLDLKESTRIDLENIVYYKDDTHYFVMTAKKASLLEKGVLKEDFSDTVALLDRSNVNQEALMGFAREAANFSTNQQLPTLDYAVNHYGQADVAMFDFTSMFAAENASRFILKNGHHLLMSLVGDSLLEPFWPTGSGCARGFLGAFDTAWMIRSWALGRSPPQVLAERESVYTVLSQTTPNYLHKNHSQYSIDPNTRYPNLNTKCVKPHQVAHLYEGGVVEKEEEEDTAVVPSKKPRNVEPSIDSYSLLRWCQRVLNTGKYRDVHVVDFTSSWRSGLALCALIHSFQPSIIDNSMLMEFDIVANNRLAFSVAERELGIPPVMSGEDMARHELPDKLTMISYLSQFYEVFKHQPLPSSIPPPVKAKRKSVARDQNPKSPRSPNRRISFLQKLSAKLAKSKKRKEQEEGEERTSLTSKKLKERQEVIQKGEVELMRYNKLPMEEIANRLQLDRKGSEPSKAKGGKASEDMMGAVSVTAMADLLVAKFKSYQDQPPPEPIRKVRGQPALLAASSASEFCSFCHKRVYIVERMSAEGEFFHRSCFRCDYCGVGLRLSNYACDRDVVPVKFYCYRHALQEQRPRLQRKRGFEEELKENIPETVVTPAPDVDTGQASKEKSPRKTAPSHLTPLQVPKDVTDRPKKTPERVEFEISFDGQEEESEEEQFEHNLRASLSSDTLLDDDDDDDSDSDYDGSDLDDFDALSESEIARILDEWSGAEDEVWENAVESLNTPGSPLTLEEACQLVGTWRRQHSQEDLLEAVDNEDRTPSRGQGYTRLLGDDAARDEGSSTEVEDDGADSDEETDDSSESEDSDEDKTEPALGVSPEDITEDSRTPSSPMARLSASKASFFSEPPTVVSLDPWSMFGIGKKAAGAAEERKKSVDTLSSGSRRSKKKSEDSRKEDMSSKDTDASESLELDLKSSESVLERDRGAGSLDELREDLESELLEEELTGDRNRRSKSVDSVESGKVGGRESSSQLKMVKVESEDLMDEEEEGGDDRDKGSDGDDERDEKGEEEEEDELMEKTAVSRAMEQLLLDIDHKSFSKDSSTEPAGADTSDSGDNEAYIEGRHSPSASKTRKFRMKRAARRSNGRRRSSSLMTTSESEAGRTEPTTTDNSRPQSSMSRSPSADIDDTRLKVKEASPPGSVDREGAKKEPSPLGRLQMNKQEDLEQQLSSVKEVSAGEESRRSATKEEDEDEAQTPQKSLGVTKVIDAAASASVGKGSGSLAPACLAEPEVSDLDTMPTNGDTDTLQQVLESIAAMPDLSDNSDIDELVLKNVDERFVTDRRSRRKKKKATPPTVKKGGKKVVKPGDSEFNSSFSISTPSGSELSVSSVEVDEFAGKILDVEPGDDDMKPDAEMLRDYQTTMSLVLGESYSDDQGDHEDQGEGVSAAVTEDNDLQVDKIDDLHFDKPSVEAAPVAESESSEVSRREGHSSITTDSSSFYATPDASVNESGSQQPPAPLASASSPVVTRRPLPLPRQKTDTPQQPKPVASSSPASPLVNSTWNKEPSPTPTPRSPLSLNTPSRNDQRESSGSEIFLSPVESFPESPLAKNVSAHATDKRAAAAPRSASKPTTTTTASDKKLLVSPRAKDSSPSGTKSPRKLPELPKLNVPSRQTPVPSGRTVDPPAMCSSPKPASRGVVAGPQSVSQQQTRVSRALPQPSNLSKLPLTKSGTPASSSIASTKPGLNSTFAKPITPPVFRPPGKTVVPLDKSKLRLGSSTECTDSDLEPEGKKKISTEGIVIGNVLEDIPFADESEAEEKFYTPHDPGKQERPVFPGMLHADAAAKKRLLPSPPAAEKAEPAVLSAEQIREIRNADREKAKLQARERARLKSDEELGLSTPTSPSHHTTPIKPRHLRSAAVREAERGHRSSSYDTPSTSDVVSDSGDDRISSVPSLTSSATEGEPPQKAAGKKGKKKVKTPKTPKTPKEKKAKDSKEKDSDDVEKKDKRKSLLALILPTKAPEKGHRATTDSDNTPKGSDDNSKSKKKSKIPKANKKKEKKGKDKVDARQDFDRTPTAEGRRDLAICSVFHSEASNRQSQPLAGGSAVRRTVPLAPKASGDELSDSDESHISISTMQRRREEDLDERVARRLRRLQLKQQRQAEQKRLRMAQEIQRQLEEVEVRQRELEERGITVEKALRGDGADEDVDESQLMSEWFTLVHEKNALLRYESELNVRAKELELEDRQARLELDFRERSRQPDKSGVGIRRPIKSKKSEVDIAAEGQLLEELLDVVEQRNTLVAMLEEDRLREQKEDNELKDMMLQKGFVLSPLSYDTRRERQKIEAPLASVAL</sequence>
<keyword evidence="17" id="KW-0175">Coiled coil</keyword>
<dbReference type="SMART" id="SM01203">
    <property type="entry name" value="DUF3585"/>
    <property type="match status" value="1"/>
</dbReference>
<dbReference type="Pfam" id="PF00890">
    <property type="entry name" value="FAD_binding_2"/>
    <property type="match status" value="1"/>
</dbReference>
<evidence type="ECO:0000256" key="3">
    <source>
        <dbReference type="ARBA" id="ARBA00008223"/>
    </source>
</evidence>
<feature type="region of interest" description="Disordered" evidence="18">
    <location>
        <begin position="944"/>
        <end position="970"/>
    </location>
</feature>
<evidence type="ECO:0000259" key="20">
    <source>
        <dbReference type="PROSITE" id="PS50023"/>
    </source>
</evidence>
<evidence type="ECO:0000256" key="16">
    <source>
        <dbReference type="PROSITE-ProRule" id="PRU00125"/>
    </source>
</evidence>
<dbReference type="Gene3D" id="1.10.418.10">
    <property type="entry name" value="Calponin-like domain"/>
    <property type="match status" value="1"/>
</dbReference>
<protein>
    <recommendedName>
        <fullName evidence="4">F-actin monooxygenase</fullName>
        <ecNumber evidence="4">1.14.13.225</ecNumber>
    </recommendedName>
</protein>
<keyword evidence="11" id="KW-0560">Oxidoreductase</keyword>
<keyword evidence="13 16" id="KW-0440">LIM domain</keyword>
<dbReference type="CDD" id="cd22198">
    <property type="entry name" value="CH_MICAL_EHBP-like"/>
    <property type="match status" value="1"/>
</dbReference>
<feature type="domain" description="Calponin-homology (CH)" evidence="19">
    <location>
        <begin position="516"/>
        <end position="621"/>
    </location>
</feature>
<feature type="compositionally biased region" description="Low complexity" evidence="18">
    <location>
        <begin position="1759"/>
        <end position="1777"/>
    </location>
</feature>
<evidence type="ECO:0000256" key="5">
    <source>
        <dbReference type="ARBA" id="ARBA00022490"/>
    </source>
</evidence>
<feature type="region of interest" description="Disordered" evidence="18">
    <location>
        <begin position="1643"/>
        <end position="1988"/>
    </location>
</feature>
<evidence type="ECO:0000256" key="4">
    <source>
        <dbReference type="ARBA" id="ARBA00012709"/>
    </source>
</evidence>
<feature type="region of interest" description="Disordered" evidence="18">
    <location>
        <begin position="2061"/>
        <end position="2080"/>
    </location>
</feature>
<proteinExistence type="inferred from homology"/>
<feature type="compositionally biased region" description="Acidic residues" evidence="18">
    <location>
        <begin position="1258"/>
        <end position="1269"/>
    </location>
</feature>
<evidence type="ECO:0000256" key="6">
    <source>
        <dbReference type="ARBA" id="ARBA00022630"/>
    </source>
</evidence>
<feature type="compositionally biased region" description="Basic residues" evidence="18">
    <location>
        <begin position="2261"/>
        <end position="2276"/>
    </location>
</feature>
<dbReference type="PROSITE" id="PS50023">
    <property type="entry name" value="LIM_DOMAIN_2"/>
    <property type="match status" value="1"/>
</dbReference>
<feature type="compositionally biased region" description="Basic and acidic residues" evidence="18">
    <location>
        <begin position="2034"/>
        <end position="2048"/>
    </location>
</feature>
<dbReference type="PROSITE" id="PS50021">
    <property type="entry name" value="CH"/>
    <property type="match status" value="1"/>
</dbReference>
<feature type="region of interest" description="Disordered" evidence="18">
    <location>
        <begin position="2089"/>
        <end position="2360"/>
    </location>
</feature>
<dbReference type="GeneID" id="101861126"/>
<dbReference type="EC" id="1.14.13.225" evidence="4"/>
<dbReference type="InterPro" id="IPR036872">
    <property type="entry name" value="CH_dom_sf"/>
</dbReference>
<dbReference type="SUPFAM" id="SSF47576">
    <property type="entry name" value="Calponin-homology domain, CH-domain"/>
    <property type="match status" value="1"/>
</dbReference>
<keyword evidence="5" id="KW-0963">Cytoplasm</keyword>
<comment type="similarity">
    <text evidence="3">Belongs to the Mical family.</text>
</comment>
<feature type="compositionally biased region" description="Acidic residues" evidence="18">
    <location>
        <begin position="1277"/>
        <end position="1293"/>
    </location>
</feature>
<evidence type="ECO:0000313" key="23">
    <source>
        <dbReference type="RefSeq" id="XP_012938607.1"/>
    </source>
</evidence>
<evidence type="ECO:0000256" key="8">
    <source>
        <dbReference type="ARBA" id="ARBA00022827"/>
    </source>
</evidence>
<dbReference type="Pfam" id="PF00307">
    <property type="entry name" value="CH"/>
    <property type="match status" value="1"/>
</dbReference>
<feature type="compositionally biased region" description="Low complexity" evidence="18">
    <location>
        <begin position="1838"/>
        <end position="1853"/>
    </location>
</feature>
<feature type="compositionally biased region" description="Basic and acidic residues" evidence="18">
    <location>
        <begin position="2277"/>
        <end position="2300"/>
    </location>
</feature>
<dbReference type="InterPro" id="IPR057494">
    <property type="entry name" value="Rossman_Mical"/>
</dbReference>
<evidence type="ECO:0000256" key="15">
    <source>
        <dbReference type="ARBA" id="ARBA00049522"/>
    </source>
</evidence>
<dbReference type="InterPro" id="IPR022735">
    <property type="entry name" value="bMERB_dom"/>
</dbReference>
<feature type="compositionally biased region" description="Basic residues" evidence="18">
    <location>
        <begin position="1348"/>
        <end position="1367"/>
    </location>
</feature>
<dbReference type="InterPro" id="IPR036188">
    <property type="entry name" value="FAD/NAD-bd_sf"/>
</dbReference>
<evidence type="ECO:0000256" key="18">
    <source>
        <dbReference type="SAM" id="MobiDB-lite"/>
    </source>
</evidence>
<feature type="domain" description="LIM zinc-binding" evidence="20">
    <location>
        <begin position="788"/>
        <end position="852"/>
    </location>
</feature>
<feature type="region of interest" description="Disordered" evidence="18">
    <location>
        <begin position="1558"/>
        <end position="1603"/>
    </location>
</feature>
<evidence type="ECO:0000259" key="21">
    <source>
        <dbReference type="PROSITE" id="PS51848"/>
    </source>
</evidence>
<evidence type="ECO:0000256" key="17">
    <source>
        <dbReference type="SAM" id="Coils"/>
    </source>
</evidence>
<dbReference type="PANTHER" id="PTHR23167:SF54">
    <property type="entry name" value="[F-ACTIN]-MONOOXYGENASE MICAL"/>
    <property type="match status" value="1"/>
</dbReference>
<feature type="compositionally biased region" description="Basic and acidic residues" evidence="18">
    <location>
        <begin position="1673"/>
        <end position="1686"/>
    </location>
</feature>